<dbReference type="Gene3D" id="3.10.310.70">
    <property type="match status" value="1"/>
</dbReference>
<protein>
    <submittedName>
        <fullName evidence="2">Metal-dependent hydrolase</fullName>
    </submittedName>
</protein>
<organism evidence="2 3">
    <name type="scientific">Janibacter indicus</name>
    <dbReference type="NCBI Taxonomy" id="857417"/>
    <lineage>
        <taxon>Bacteria</taxon>
        <taxon>Bacillati</taxon>
        <taxon>Actinomycetota</taxon>
        <taxon>Actinomycetes</taxon>
        <taxon>Micrococcales</taxon>
        <taxon>Intrasporangiaceae</taxon>
        <taxon>Janibacter</taxon>
    </lineage>
</organism>
<dbReference type="EMBL" id="CP013290">
    <property type="protein sequence ID" value="APH02690.1"/>
    <property type="molecule type" value="Genomic_DNA"/>
</dbReference>
<dbReference type="SUPFAM" id="SSF51338">
    <property type="entry name" value="Composite domain of metallo-dependent hydrolases"/>
    <property type="match status" value="1"/>
</dbReference>
<dbReference type="Proteomes" id="UP000182938">
    <property type="component" value="Chromosome"/>
</dbReference>
<dbReference type="RefSeq" id="WP_072625827.1">
    <property type="nucleotide sequence ID" value="NZ_CP013290.1"/>
</dbReference>
<evidence type="ECO:0000313" key="3">
    <source>
        <dbReference type="Proteomes" id="UP000182938"/>
    </source>
</evidence>
<accession>A0A1L3MK53</accession>
<dbReference type="Gene3D" id="2.30.40.10">
    <property type="entry name" value="Urease, subunit C, domain 1"/>
    <property type="match status" value="1"/>
</dbReference>
<keyword evidence="2" id="KW-0378">Hydrolase</keyword>
<dbReference type="InterPro" id="IPR032466">
    <property type="entry name" value="Metal_Hydrolase"/>
</dbReference>
<evidence type="ECO:0000313" key="2">
    <source>
        <dbReference type="EMBL" id="APH02690.1"/>
    </source>
</evidence>
<dbReference type="GO" id="GO:0016810">
    <property type="term" value="F:hydrolase activity, acting on carbon-nitrogen (but not peptide) bonds"/>
    <property type="evidence" value="ECO:0007669"/>
    <property type="project" value="InterPro"/>
</dbReference>
<dbReference type="Gene3D" id="3.20.20.140">
    <property type="entry name" value="Metal-dependent hydrolases"/>
    <property type="match status" value="1"/>
</dbReference>
<sequence length="500" mass="52811">MAPFVPHALIRGARLRPGAPPVDIRLREGRIAEIGEHLTTAGAEVHDAGGALALPGLWDAHVHFGQWAAMSRRVDVADTASPEEVTAQVARHLAAERPAPGTVVQGFGWRVAGWDRLPSTAELDAVAGDRPVILISGDCHAGWLSSAAFRALGLPVHEGHLDEDEWFPIYQRLADLPEDPAVVRASLDSAMRAAAAKGVVGIADMEFEAGRLEWPQRTADGLVLLRVRPATYPEGLEETIAAGVRTGDVLDGTGLVTMGPLKVITDGSLNTRTAWCCEPFVTDDDLGDPHGKSTVGPEELTELLRRARAHGLDGAVHAIGDQALLDALDAYAASGARGTIEHAQLVRMEALGRFADLGLIASVQPAHLLDDRDSTEALWPDRLDRCFALRSMTTAGIPLRLGSDAPVSPLDPWLAMAAAVHRSADEREPWAPEQAIAPREALLASTDGVTELALGGPGDVALLAEDPCPAALPGTGAQAAHLRETRVLATFVGGRLTHSA</sequence>
<keyword evidence="3" id="KW-1185">Reference proteome</keyword>
<proteinExistence type="predicted"/>
<reference evidence="2 3" key="1">
    <citation type="submission" date="2015-11" db="EMBL/GenBank/DDBJ databases">
        <authorList>
            <person name="Zhang Y."/>
            <person name="Guo Z."/>
        </authorList>
    </citation>
    <scope>NUCLEOTIDE SEQUENCE [LARGE SCALE GENOMIC DNA]</scope>
    <source>
        <strain evidence="2 3">YFY001</strain>
    </source>
</reference>
<dbReference type="KEGG" id="jte:ASJ30_15010"/>
<dbReference type="InterPro" id="IPR013108">
    <property type="entry name" value="Amidohydro_3"/>
</dbReference>
<dbReference type="InterPro" id="IPR011059">
    <property type="entry name" value="Metal-dep_hydrolase_composite"/>
</dbReference>
<dbReference type="PANTHER" id="PTHR22642:SF2">
    <property type="entry name" value="PROTEIN LONG AFTER FAR-RED 3"/>
    <property type="match status" value="1"/>
</dbReference>
<feature type="domain" description="Amidohydrolase 3" evidence="1">
    <location>
        <begin position="44"/>
        <end position="448"/>
    </location>
</feature>
<gene>
    <name evidence="2" type="ORF">ASJ30_15010</name>
</gene>
<dbReference type="PANTHER" id="PTHR22642">
    <property type="entry name" value="IMIDAZOLONEPROPIONASE"/>
    <property type="match status" value="1"/>
</dbReference>
<dbReference type="AlphaFoldDB" id="A0A1L3MK53"/>
<dbReference type="Pfam" id="PF07969">
    <property type="entry name" value="Amidohydro_3"/>
    <property type="match status" value="1"/>
</dbReference>
<evidence type="ECO:0000259" key="1">
    <source>
        <dbReference type="Pfam" id="PF07969"/>
    </source>
</evidence>
<name>A0A1L3MK53_9MICO</name>
<dbReference type="SUPFAM" id="SSF51556">
    <property type="entry name" value="Metallo-dependent hydrolases"/>
    <property type="match status" value="1"/>
</dbReference>